<dbReference type="Proteomes" id="UP000199675">
    <property type="component" value="Unassembled WGS sequence"/>
</dbReference>
<evidence type="ECO:0000313" key="3">
    <source>
        <dbReference type="EMBL" id="SDW62091.1"/>
    </source>
</evidence>
<feature type="signal peptide" evidence="1">
    <location>
        <begin position="1"/>
        <end position="22"/>
    </location>
</feature>
<accession>A0A1H2V1B8</accession>
<dbReference type="InterPro" id="IPR046158">
    <property type="entry name" value="DUF6160"/>
</dbReference>
<evidence type="ECO:0000313" key="4">
    <source>
        <dbReference type="Proteomes" id="UP000199675"/>
    </source>
</evidence>
<dbReference type="EMBL" id="FNNE01000003">
    <property type="protein sequence ID" value="SDW62091.1"/>
    <property type="molecule type" value="Genomic_DNA"/>
</dbReference>
<keyword evidence="4" id="KW-1185">Reference proteome</keyword>
<feature type="chain" id="PRO_5011707852" description="DUF6160 domain-containing protein" evidence="1">
    <location>
        <begin position="23"/>
        <end position="312"/>
    </location>
</feature>
<keyword evidence="1" id="KW-0732">Signal</keyword>
<name>A0A1H2V1B8_9GAMM</name>
<dbReference type="RefSeq" id="WP_175528297.1">
    <property type="nucleotide sequence ID" value="NZ_FNNE01000003.1"/>
</dbReference>
<gene>
    <name evidence="3" type="ORF">SAMN04487960_103297</name>
</gene>
<dbReference type="Pfam" id="PF19657">
    <property type="entry name" value="DUF6160"/>
    <property type="match status" value="1"/>
</dbReference>
<sequence>MKGLKKIALATAVAAVPFAAQAELKAMDDATLGSVTGQSGITIELAANVSVGEVAYQDDGFLAITGLSIGGATPGTALDDIKLTIDVAGAGGAGVGAGPTAGLMGTNYLATAAPAVGATWADTNPNNREAGMPTVQDGDLVIGLRSLSGNPVDYGLGVQSVALHKSTGGTIGDLASTAGTTLISDLYIAGALGPIDIVIQEDTNVMNIGAYFNAQGSLNANFVGTYLDFALHNSRGADQNSLNGAVSFAYAQVDIGLATNAAGEDALAFNVNNFSGDLDLTNIRMGNAANPSIGNVYMTDVAVNAQMTVYGH</sequence>
<organism evidence="3 4">
    <name type="scientific">Marinobacter mobilis</name>
    <dbReference type="NCBI Taxonomy" id="488533"/>
    <lineage>
        <taxon>Bacteria</taxon>
        <taxon>Pseudomonadati</taxon>
        <taxon>Pseudomonadota</taxon>
        <taxon>Gammaproteobacteria</taxon>
        <taxon>Pseudomonadales</taxon>
        <taxon>Marinobacteraceae</taxon>
        <taxon>Marinobacter</taxon>
    </lineage>
</organism>
<reference evidence="3 4" key="1">
    <citation type="submission" date="2016-10" db="EMBL/GenBank/DDBJ databases">
        <authorList>
            <person name="de Groot N.N."/>
        </authorList>
    </citation>
    <scope>NUCLEOTIDE SEQUENCE [LARGE SCALE GENOMIC DNA]</scope>
    <source>
        <strain evidence="3 4">CGMCC 1.7059</strain>
    </source>
</reference>
<dbReference type="AlphaFoldDB" id="A0A1H2V1B8"/>
<feature type="domain" description="DUF6160" evidence="2">
    <location>
        <begin position="1"/>
        <end position="89"/>
    </location>
</feature>
<proteinExistence type="predicted"/>
<evidence type="ECO:0000256" key="1">
    <source>
        <dbReference type="SAM" id="SignalP"/>
    </source>
</evidence>
<protein>
    <recommendedName>
        <fullName evidence="2">DUF6160 domain-containing protein</fullName>
    </recommendedName>
</protein>
<evidence type="ECO:0000259" key="2">
    <source>
        <dbReference type="Pfam" id="PF19657"/>
    </source>
</evidence>